<evidence type="ECO:0000313" key="3">
    <source>
        <dbReference type="Proteomes" id="UP000030762"/>
    </source>
</evidence>
<dbReference type="GeneID" id="19944993"/>
<protein>
    <submittedName>
        <fullName evidence="2">Uncharacterized protein</fullName>
    </submittedName>
</protein>
<dbReference type="Proteomes" id="UP000030762">
    <property type="component" value="Unassembled WGS sequence"/>
</dbReference>
<dbReference type="InParanoid" id="T0QV73"/>
<accession>T0QV73</accession>
<evidence type="ECO:0000256" key="1">
    <source>
        <dbReference type="SAM" id="MobiDB-lite"/>
    </source>
</evidence>
<proteinExistence type="predicted"/>
<evidence type="ECO:0000313" key="2">
    <source>
        <dbReference type="EMBL" id="EQC38561.1"/>
    </source>
</evidence>
<dbReference type="EMBL" id="JH767141">
    <property type="protein sequence ID" value="EQC38561.1"/>
    <property type="molecule type" value="Genomic_DNA"/>
</dbReference>
<keyword evidence="3" id="KW-1185">Reference proteome</keyword>
<dbReference type="RefSeq" id="XP_008608153.1">
    <property type="nucleotide sequence ID" value="XM_008609931.1"/>
</dbReference>
<name>T0QV73_SAPDV</name>
<feature type="compositionally biased region" description="Polar residues" evidence="1">
    <location>
        <begin position="1"/>
        <end position="13"/>
    </location>
</feature>
<feature type="region of interest" description="Disordered" evidence="1">
    <location>
        <begin position="1"/>
        <end position="35"/>
    </location>
</feature>
<dbReference type="AlphaFoldDB" id="T0QV73"/>
<organism evidence="2 3">
    <name type="scientific">Saprolegnia diclina (strain VS20)</name>
    <dbReference type="NCBI Taxonomy" id="1156394"/>
    <lineage>
        <taxon>Eukaryota</taxon>
        <taxon>Sar</taxon>
        <taxon>Stramenopiles</taxon>
        <taxon>Oomycota</taxon>
        <taxon>Saprolegniomycetes</taxon>
        <taxon>Saprolegniales</taxon>
        <taxon>Saprolegniaceae</taxon>
        <taxon>Saprolegnia</taxon>
    </lineage>
</organism>
<dbReference type="VEuPathDB" id="FungiDB:SDRG_04266"/>
<feature type="compositionally biased region" description="Low complexity" evidence="1">
    <location>
        <begin position="21"/>
        <end position="35"/>
    </location>
</feature>
<reference evidence="2 3" key="1">
    <citation type="submission" date="2012-04" db="EMBL/GenBank/DDBJ databases">
        <title>The Genome Sequence of Saprolegnia declina VS20.</title>
        <authorList>
            <consortium name="The Broad Institute Genome Sequencing Platform"/>
            <person name="Russ C."/>
            <person name="Nusbaum C."/>
            <person name="Tyler B."/>
            <person name="van West P."/>
            <person name="Dieguez-Uribeondo J."/>
            <person name="de Bruijn I."/>
            <person name="Tripathy S."/>
            <person name="Jiang R."/>
            <person name="Young S.K."/>
            <person name="Zeng Q."/>
            <person name="Gargeya S."/>
            <person name="Fitzgerald M."/>
            <person name="Haas B."/>
            <person name="Abouelleil A."/>
            <person name="Alvarado L."/>
            <person name="Arachchi H.M."/>
            <person name="Berlin A."/>
            <person name="Chapman S.B."/>
            <person name="Goldberg J."/>
            <person name="Griggs A."/>
            <person name="Gujja S."/>
            <person name="Hansen M."/>
            <person name="Howarth C."/>
            <person name="Imamovic A."/>
            <person name="Larimer J."/>
            <person name="McCowen C."/>
            <person name="Montmayeur A."/>
            <person name="Murphy C."/>
            <person name="Neiman D."/>
            <person name="Pearson M."/>
            <person name="Priest M."/>
            <person name="Roberts A."/>
            <person name="Saif S."/>
            <person name="Shea T."/>
            <person name="Sisk P."/>
            <person name="Sykes S."/>
            <person name="Wortman J."/>
            <person name="Nusbaum C."/>
            <person name="Birren B."/>
        </authorList>
    </citation>
    <scope>NUCLEOTIDE SEQUENCE [LARGE SCALE GENOMIC DNA]</scope>
    <source>
        <strain evidence="2 3">VS20</strain>
    </source>
</reference>
<gene>
    <name evidence="2" type="ORF">SDRG_04266</name>
</gene>
<sequence>MQAPRWNSSTNAASKAKPGPTTSARTTRAASAACTRTAATIPTRTQRAATAPEVMVVAGRHARELAALRAEYEEHLESLRTDCQMQLAALATTLRVEHQASIAAVTTTLQEEHQKALAASDAKLRHDHSIKETALISELTKLAAQRDGSLERAQVLFAQSQGLRHDLHKLAKFNRGLQTKIAKT</sequence>